<protein>
    <submittedName>
        <fullName evidence="4">Zinc-binding alcohol dehydrogenase family protein</fullName>
    </submittedName>
</protein>
<dbReference type="SUPFAM" id="SSF50129">
    <property type="entry name" value="GroES-like"/>
    <property type="match status" value="1"/>
</dbReference>
<dbReference type="InterPro" id="IPR013149">
    <property type="entry name" value="ADH-like_C"/>
</dbReference>
<comment type="caution">
    <text evidence="4">The sequence shown here is derived from an EMBL/GenBank/DDBJ whole genome shotgun (WGS) entry which is preliminary data.</text>
</comment>
<dbReference type="GO" id="GO:0016491">
    <property type="term" value="F:oxidoreductase activity"/>
    <property type="evidence" value="ECO:0007669"/>
    <property type="project" value="UniProtKB-KW"/>
</dbReference>
<evidence type="ECO:0000259" key="2">
    <source>
        <dbReference type="Pfam" id="PF00107"/>
    </source>
</evidence>
<sequence length="338" mass="36606">MKAIEITKPGVMQVVEREMPRLGKDDVLLKIKYVGFCGSDLSTFLGKNPMVQYPRIPGHEISAVIEAVGENVPADFQVGLGATVVPYTNCGHCTSCRKKRFNACRYNQTLGVQRDGAMTEYLAVPWQKILVDVALTDVQLALVEPLTVGFHAIDNAQVTDLDTVVVFGCGMIGSGAIVRAHLRGATVIAVDIDDSKLETAKKLGATHLINSKVQNLHEELEKLTHGNGPSVVIEAAGNPITYRAAIEEVAFAGKVVCIGYAAAEIAFPTKLWVQKEMEIMGSRNANPTDFEAVIKYLKNAGLDETLLISNIVSVDEAAGAMQKWSEDPGKILKILVRF</sequence>
<evidence type="ECO:0000259" key="3">
    <source>
        <dbReference type="Pfam" id="PF08240"/>
    </source>
</evidence>
<dbReference type="InterPro" id="IPR013154">
    <property type="entry name" value="ADH-like_N"/>
</dbReference>
<organism evidence="4 5">
    <name type="scientific">Gaoshiqia sediminis</name>
    <dbReference type="NCBI Taxonomy" id="2986998"/>
    <lineage>
        <taxon>Bacteria</taxon>
        <taxon>Pseudomonadati</taxon>
        <taxon>Bacteroidota</taxon>
        <taxon>Bacteroidia</taxon>
        <taxon>Marinilabiliales</taxon>
        <taxon>Prolixibacteraceae</taxon>
        <taxon>Gaoshiqia</taxon>
    </lineage>
</organism>
<dbReference type="Gene3D" id="3.40.50.720">
    <property type="entry name" value="NAD(P)-binding Rossmann-like Domain"/>
    <property type="match status" value="1"/>
</dbReference>
<name>A0AA42C6Y2_9BACT</name>
<dbReference type="AlphaFoldDB" id="A0AA42C6Y2"/>
<evidence type="ECO:0000313" key="4">
    <source>
        <dbReference type="EMBL" id="MCW0483019.1"/>
    </source>
</evidence>
<dbReference type="InterPro" id="IPR036291">
    <property type="entry name" value="NAD(P)-bd_dom_sf"/>
</dbReference>
<accession>A0AA42C6Y2</accession>
<dbReference type="Proteomes" id="UP001163821">
    <property type="component" value="Unassembled WGS sequence"/>
</dbReference>
<keyword evidence="1" id="KW-0560">Oxidoreductase</keyword>
<feature type="domain" description="Alcohol dehydrogenase-like C-terminal" evidence="2">
    <location>
        <begin position="172"/>
        <end position="297"/>
    </location>
</feature>
<dbReference type="SUPFAM" id="SSF51735">
    <property type="entry name" value="NAD(P)-binding Rossmann-fold domains"/>
    <property type="match status" value="1"/>
</dbReference>
<proteinExistence type="predicted"/>
<dbReference type="PANTHER" id="PTHR43401:SF2">
    <property type="entry name" value="L-THREONINE 3-DEHYDROGENASE"/>
    <property type="match status" value="1"/>
</dbReference>
<evidence type="ECO:0000256" key="1">
    <source>
        <dbReference type="ARBA" id="ARBA00023002"/>
    </source>
</evidence>
<reference evidence="4" key="1">
    <citation type="submission" date="2022-10" db="EMBL/GenBank/DDBJ databases">
        <title>Gaoshiqiia sediminis gen. nov., sp. nov., isolated from coastal sediment.</title>
        <authorList>
            <person name="Yu W.X."/>
            <person name="Mu D.S."/>
            <person name="Du J.Z."/>
            <person name="Liang Y.Q."/>
        </authorList>
    </citation>
    <scope>NUCLEOTIDE SEQUENCE</scope>
    <source>
        <strain evidence="4">A06</strain>
    </source>
</reference>
<dbReference type="Gene3D" id="3.90.180.10">
    <property type="entry name" value="Medium-chain alcohol dehydrogenases, catalytic domain"/>
    <property type="match status" value="1"/>
</dbReference>
<feature type="domain" description="Alcohol dehydrogenase-like N-terminal" evidence="3">
    <location>
        <begin position="23"/>
        <end position="129"/>
    </location>
</feature>
<dbReference type="CDD" id="cd08261">
    <property type="entry name" value="Zn_ADH7"/>
    <property type="match status" value="1"/>
</dbReference>
<gene>
    <name evidence="4" type="ORF">N2K84_09785</name>
</gene>
<dbReference type="Pfam" id="PF00107">
    <property type="entry name" value="ADH_zinc_N"/>
    <property type="match status" value="1"/>
</dbReference>
<keyword evidence="5" id="KW-1185">Reference proteome</keyword>
<dbReference type="EMBL" id="JAPAAF010000011">
    <property type="protein sequence ID" value="MCW0483019.1"/>
    <property type="molecule type" value="Genomic_DNA"/>
</dbReference>
<dbReference type="InterPro" id="IPR011032">
    <property type="entry name" value="GroES-like_sf"/>
</dbReference>
<dbReference type="RefSeq" id="WP_282591621.1">
    <property type="nucleotide sequence ID" value="NZ_JAPAAF010000011.1"/>
</dbReference>
<evidence type="ECO:0000313" key="5">
    <source>
        <dbReference type="Proteomes" id="UP001163821"/>
    </source>
</evidence>
<dbReference type="Pfam" id="PF08240">
    <property type="entry name" value="ADH_N"/>
    <property type="match status" value="1"/>
</dbReference>
<dbReference type="PANTHER" id="PTHR43401">
    <property type="entry name" value="L-THREONINE 3-DEHYDROGENASE"/>
    <property type="match status" value="1"/>
</dbReference>
<dbReference type="InterPro" id="IPR050129">
    <property type="entry name" value="Zn_alcohol_dh"/>
</dbReference>